<keyword evidence="8" id="KW-0520">NAD</keyword>
<evidence type="ECO:0000256" key="4">
    <source>
        <dbReference type="ARBA" id="ARBA00012381"/>
    </source>
</evidence>
<feature type="domain" description="Nudix hydrolase" evidence="10">
    <location>
        <begin position="232"/>
        <end position="364"/>
    </location>
</feature>
<evidence type="ECO:0000256" key="7">
    <source>
        <dbReference type="ARBA" id="ARBA00022842"/>
    </source>
</evidence>
<dbReference type="GO" id="GO:0035529">
    <property type="term" value="F:NADH pyrophosphatase activity"/>
    <property type="evidence" value="ECO:0007669"/>
    <property type="project" value="TreeGrafter"/>
</dbReference>
<dbReference type="OrthoDB" id="10249612at2759"/>
<dbReference type="CDD" id="cd03429">
    <property type="entry name" value="NUDIX_NADH_pyrophosphatase_Nudt13"/>
    <property type="match status" value="1"/>
</dbReference>
<dbReference type="Gene3D" id="3.90.79.10">
    <property type="entry name" value="Nucleoside Triphosphate Pyrophosphohydrolase"/>
    <property type="match status" value="1"/>
</dbReference>
<dbReference type="InterPro" id="IPR049734">
    <property type="entry name" value="NudC-like_C"/>
</dbReference>
<comment type="cofactor">
    <cofactor evidence="2">
        <name>Zn(2+)</name>
        <dbReference type="ChEBI" id="CHEBI:29105"/>
    </cofactor>
</comment>
<accession>A0A7H9AXS9</accession>
<dbReference type="Gene3D" id="3.90.79.20">
    <property type="match status" value="1"/>
</dbReference>
<dbReference type="SUPFAM" id="SSF55811">
    <property type="entry name" value="Nudix"/>
    <property type="match status" value="1"/>
</dbReference>
<keyword evidence="12" id="KW-1185">Reference proteome</keyword>
<keyword evidence="7" id="KW-0460">Magnesium</keyword>
<reference evidence="11 12" key="1">
    <citation type="submission" date="2020-07" db="EMBL/GenBank/DDBJ databases">
        <title>The yeast mating-type switching endonuclease HO is a domesticated member of an unorthodox homing genetic element family.</title>
        <authorList>
            <person name="Coughlan A.Y."/>
            <person name="Lombardi L."/>
            <person name="Braun-Galleani S."/>
            <person name="Martos A.R."/>
            <person name="Galeote V."/>
            <person name="Bigey F."/>
            <person name="Dequin S."/>
            <person name="Byrne K.P."/>
            <person name="Wolfe K.H."/>
        </authorList>
    </citation>
    <scope>NUCLEOTIDE SEQUENCE [LARGE SCALE GENOMIC DNA]</scope>
    <source>
        <strain evidence="11 12">NRRL Y-6702</strain>
    </source>
</reference>
<sequence length="394" mass="44192">MSDLGTAVAVNNGDNGMFFGCESLNRISFLRSDIEFIRATMNHSSTVFVVFVNGEAVLDKDKNSILLTHLKDDTKLDDAIRKLVPLMNTAGIRMLESGVNITFLGLMEPDKRSADVVSDNLFIHKDIYRGVPYYGIDIRPNSGTLIKPEDVEHLLKMETVKRMSVFEMNNAIASLYSHAKMYLNWLGKFKYCPDCGSALYPVDGGTKLKCSNPDLTQYCEVRDLPVNNVCFPRTDPVVIIAITTRDFSKICLARNKRRIGSNVMYSTIAGFMEPAETIEKACSREIWEETGVKCSEVSLVCSQPWPYPVNLMIGCYGIVDFNGDNEIINLNHDDEIMDARWFDTKDISEAIDNYSGKGFVDFSMDKITFPGSTAIAHHLIKLICDKFKRSQGSL</sequence>
<dbReference type="PANTHER" id="PTHR42904">
    <property type="entry name" value="NUDIX HYDROLASE, NUDC SUBFAMILY"/>
    <property type="match status" value="1"/>
</dbReference>
<comment type="similarity">
    <text evidence="3">Belongs to the Nudix hydrolase family. NudC subfamily.</text>
</comment>
<dbReference type="GeneID" id="59234707"/>
<evidence type="ECO:0000256" key="5">
    <source>
        <dbReference type="ARBA" id="ARBA00022723"/>
    </source>
</evidence>
<keyword evidence="5" id="KW-0479">Metal-binding</keyword>
<dbReference type="RefSeq" id="XP_037142774.1">
    <property type="nucleotide sequence ID" value="XM_037286879.1"/>
</dbReference>
<dbReference type="Pfam" id="PF00293">
    <property type="entry name" value="NUDIX"/>
    <property type="match status" value="1"/>
</dbReference>
<dbReference type="AlphaFoldDB" id="A0A7H9AXS9"/>
<dbReference type="InterPro" id="IPR015797">
    <property type="entry name" value="NUDIX_hydrolase-like_dom_sf"/>
</dbReference>
<name>A0A7H9AXS9_ZYGMR</name>
<dbReference type="EC" id="3.6.1.22" evidence="4"/>
<dbReference type="InterPro" id="IPR000086">
    <property type="entry name" value="NUDIX_hydrolase_dom"/>
</dbReference>
<evidence type="ECO:0000256" key="6">
    <source>
        <dbReference type="ARBA" id="ARBA00022801"/>
    </source>
</evidence>
<evidence type="ECO:0000313" key="12">
    <source>
        <dbReference type="Proteomes" id="UP000509704"/>
    </source>
</evidence>
<gene>
    <name evidence="11" type="ORF">HG535_0B00840</name>
</gene>
<evidence type="ECO:0000256" key="9">
    <source>
        <dbReference type="ARBA" id="ARBA00023679"/>
    </source>
</evidence>
<dbReference type="PROSITE" id="PS00893">
    <property type="entry name" value="NUDIX_BOX"/>
    <property type="match status" value="1"/>
</dbReference>
<evidence type="ECO:0000313" key="11">
    <source>
        <dbReference type="EMBL" id="QLG71046.1"/>
    </source>
</evidence>
<dbReference type="GO" id="GO:0005777">
    <property type="term" value="C:peroxisome"/>
    <property type="evidence" value="ECO:0007669"/>
    <property type="project" value="TreeGrafter"/>
</dbReference>
<evidence type="ECO:0000256" key="2">
    <source>
        <dbReference type="ARBA" id="ARBA00001947"/>
    </source>
</evidence>
<dbReference type="GO" id="GO:0006742">
    <property type="term" value="P:NADP+ catabolic process"/>
    <property type="evidence" value="ECO:0007669"/>
    <property type="project" value="TreeGrafter"/>
</dbReference>
<comment type="catalytic activity">
    <reaction evidence="9">
        <text>a 5'-end NAD(+)-phospho-ribonucleoside in mRNA + H2O = a 5'-end phospho-adenosine-phospho-ribonucleoside in mRNA + beta-nicotinamide D-ribonucleotide + 2 H(+)</text>
        <dbReference type="Rhea" id="RHEA:60876"/>
        <dbReference type="Rhea" id="RHEA-COMP:15698"/>
        <dbReference type="Rhea" id="RHEA-COMP:15719"/>
        <dbReference type="ChEBI" id="CHEBI:14649"/>
        <dbReference type="ChEBI" id="CHEBI:15377"/>
        <dbReference type="ChEBI" id="CHEBI:15378"/>
        <dbReference type="ChEBI" id="CHEBI:144029"/>
        <dbReference type="ChEBI" id="CHEBI:144051"/>
    </reaction>
    <physiologicalReaction direction="left-to-right" evidence="9">
        <dbReference type="Rhea" id="RHEA:60877"/>
    </physiologicalReaction>
</comment>
<organism evidence="11 12">
    <name type="scientific">Zygotorulaspora mrakii</name>
    <name type="common">Zygosaccharomyces mrakii</name>
    <dbReference type="NCBI Taxonomy" id="42260"/>
    <lineage>
        <taxon>Eukaryota</taxon>
        <taxon>Fungi</taxon>
        <taxon>Dikarya</taxon>
        <taxon>Ascomycota</taxon>
        <taxon>Saccharomycotina</taxon>
        <taxon>Saccharomycetes</taxon>
        <taxon>Saccharomycetales</taxon>
        <taxon>Saccharomycetaceae</taxon>
        <taxon>Zygotorulaspora</taxon>
    </lineage>
</organism>
<evidence type="ECO:0000256" key="3">
    <source>
        <dbReference type="ARBA" id="ARBA00009595"/>
    </source>
</evidence>
<evidence type="ECO:0000256" key="1">
    <source>
        <dbReference type="ARBA" id="ARBA00001946"/>
    </source>
</evidence>
<dbReference type="GO" id="GO:0019677">
    <property type="term" value="P:NAD+ catabolic process"/>
    <property type="evidence" value="ECO:0007669"/>
    <property type="project" value="TreeGrafter"/>
</dbReference>
<evidence type="ECO:0000256" key="8">
    <source>
        <dbReference type="ARBA" id="ARBA00023027"/>
    </source>
</evidence>
<dbReference type="InterPro" id="IPR050241">
    <property type="entry name" value="NAD-cap_RNA_hydrolase_NudC"/>
</dbReference>
<keyword evidence="6" id="KW-0378">Hydrolase</keyword>
<dbReference type="InterPro" id="IPR020084">
    <property type="entry name" value="NUDIX_hydrolase_CS"/>
</dbReference>
<dbReference type="PANTHER" id="PTHR42904:SF6">
    <property type="entry name" value="NAD-CAPPED RNA HYDROLASE NUDT12"/>
    <property type="match status" value="1"/>
</dbReference>
<dbReference type="EMBL" id="CP058605">
    <property type="protein sequence ID" value="QLG71046.1"/>
    <property type="molecule type" value="Genomic_DNA"/>
</dbReference>
<dbReference type="KEGG" id="zmk:HG535_0B00840"/>
<dbReference type="Proteomes" id="UP000509704">
    <property type="component" value="Chromosome 2"/>
</dbReference>
<dbReference type="GO" id="GO:0005829">
    <property type="term" value="C:cytosol"/>
    <property type="evidence" value="ECO:0007669"/>
    <property type="project" value="TreeGrafter"/>
</dbReference>
<dbReference type="PROSITE" id="PS51462">
    <property type="entry name" value="NUDIX"/>
    <property type="match status" value="1"/>
</dbReference>
<proteinExistence type="inferred from homology"/>
<dbReference type="GO" id="GO:0046872">
    <property type="term" value="F:metal ion binding"/>
    <property type="evidence" value="ECO:0007669"/>
    <property type="project" value="UniProtKB-KW"/>
</dbReference>
<comment type="cofactor">
    <cofactor evidence="1">
        <name>Mg(2+)</name>
        <dbReference type="ChEBI" id="CHEBI:18420"/>
    </cofactor>
</comment>
<protein>
    <recommendedName>
        <fullName evidence="4">NAD(+) diphosphatase</fullName>
        <ecNumber evidence="4">3.6.1.22</ecNumber>
    </recommendedName>
</protein>
<evidence type="ECO:0000259" key="10">
    <source>
        <dbReference type="PROSITE" id="PS51462"/>
    </source>
</evidence>